<reference evidence="1" key="1">
    <citation type="submission" date="2019-08" db="EMBL/GenBank/DDBJ databases">
        <authorList>
            <person name="Kucharzyk K."/>
            <person name="Murdoch R.W."/>
            <person name="Higgins S."/>
            <person name="Loffler F."/>
        </authorList>
    </citation>
    <scope>NUCLEOTIDE SEQUENCE</scope>
</reference>
<evidence type="ECO:0000313" key="1">
    <source>
        <dbReference type="EMBL" id="MPM26014.1"/>
    </source>
</evidence>
<dbReference type="EMBL" id="VSSQ01004629">
    <property type="protein sequence ID" value="MPM26014.1"/>
    <property type="molecule type" value="Genomic_DNA"/>
</dbReference>
<dbReference type="AlphaFoldDB" id="A0A644YIS2"/>
<accession>A0A644YIS2</accession>
<proteinExistence type="predicted"/>
<organism evidence="1">
    <name type="scientific">bioreactor metagenome</name>
    <dbReference type="NCBI Taxonomy" id="1076179"/>
    <lineage>
        <taxon>unclassified sequences</taxon>
        <taxon>metagenomes</taxon>
        <taxon>ecological metagenomes</taxon>
    </lineage>
</organism>
<protein>
    <submittedName>
        <fullName evidence="1">Uncharacterized protein</fullName>
    </submittedName>
</protein>
<sequence length="427" mass="44905">MGVDRFLVHLRQHTVTHQDFAVDHGGLALTARHAEEHVAIDVLVGKRRIRLVVHDNYVRRRAGAQNAQRRLKGAVDDFCVVTEQHVGDLAPAHVGKARVVPLGAESHLDRFQHVVGIGVCAHPHQNPLLVQLQNGGDAHGIAHIALGVVDTHGVGGLDDVHLGGVDVDAVAEKRLRSQNIVILQALDGAAAVVLQTVVHVVHTLGHMDVEAHPAVVGGYHPVKGFVGDGEQGVSAEQGLEHIAGVFLTVVDEVLVFLHGLERLLLAVPVGDLIAEAGPHPEFLCDLRNFHQRAGNLAEGGVMVKNGGDALLDGVDHQSLGRGLRGLQIKMPVNGPPGAVQDLVKIGGVIARDAQAAGQSGIDVSMGVDETGHDDAAFGVHEFRLRVLSLQLCGAAHGYNFPPVGDHAAVGVVTGALRVSGNDLSVCQ</sequence>
<gene>
    <name evidence="1" type="ORF">SDC9_72515</name>
</gene>
<comment type="caution">
    <text evidence="1">The sequence shown here is derived from an EMBL/GenBank/DDBJ whole genome shotgun (WGS) entry which is preliminary data.</text>
</comment>
<name>A0A644YIS2_9ZZZZ</name>